<organism evidence="2 3">
    <name type="scientific">Rhizobium daejeonense</name>
    <dbReference type="NCBI Taxonomy" id="240521"/>
    <lineage>
        <taxon>Bacteria</taxon>
        <taxon>Pseudomonadati</taxon>
        <taxon>Pseudomonadota</taxon>
        <taxon>Alphaproteobacteria</taxon>
        <taxon>Hyphomicrobiales</taxon>
        <taxon>Rhizobiaceae</taxon>
        <taxon>Rhizobium/Agrobacterium group</taxon>
        <taxon>Rhizobium</taxon>
    </lineage>
</organism>
<keyword evidence="3" id="KW-1185">Reference proteome</keyword>
<feature type="transmembrane region" description="Helical" evidence="1">
    <location>
        <begin position="7"/>
        <end position="26"/>
    </location>
</feature>
<feature type="transmembrane region" description="Helical" evidence="1">
    <location>
        <begin position="52"/>
        <end position="74"/>
    </location>
</feature>
<dbReference type="RefSeq" id="WP_163899128.1">
    <property type="nucleotide sequence ID" value="NZ_CP048427.1"/>
</dbReference>
<keyword evidence="1" id="KW-1133">Transmembrane helix</keyword>
<reference evidence="2 3" key="1">
    <citation type="submission" date="2020-02" db="EMBL/GenBank/DDBJ databases">
        <title>Genome sequence of the type strain CCBAU10050 of Rhizobium daejeonense.</title>
        <authorList>
            <person name="Gao J."/>
            <person name="Sun J."/>
        </authorList>
    </citation>
    <scope>NUCLEOTIDE SEQUENCE [LARGE SCALE GENOMIC DNA]</scope>
    <source>
        <strain evidence="2 3">CCBAU10050</strain>
    </source>
</reference>
<comment type="caution">
    <text evidence="2">The sequence shown here is derived from an EMBL/GenBank/DDBJ whole genome shotgun (WGS) entry which is preliminary data.</text>
</comment>
<accession>A0A6M1RQF9</accession>
<dbReference type="Proteomes" id="UP000477849">
    <property type="component" value="Unassembled WGS sequence"/>
</dbReference>
<evidence type="ECO:0000256" key="1">
    <source>
        <dbReference type="SAM" id="Phobius"/>
    </source>
</evidence>
<evidence type="ECO:0000313" key="3">
    <source>
        <dbReference type="Proteomes" id="UP000477849"/>
    </source>
</evidence>
<dbReference type="PROSITE" id="PS51257">
    <property type="entry name" value="PROKAR_LIPOPROTEIN"/>
    <property type="match status" value="1"/>
</dbReference>
<keyword evidence="1" id="KW-0812">Transmembrane</keyword>
<evidence type="ECO:0000313" key="2">
    <source>
        <dbReference type="EMBL" id="NGO63864.1"/>
    </source>
</evidence>
<sequence length="76" mass="8296">MRILRIGLMTLGVVIVIAAVVAWYWVAAFGCGMNTTGCRDIRIPMPWQDPELFGVLGPFFGLGVVVFVVGKWVVKG</sequence>
<proteinExistence type="predicted"/>
<protein>
    <submittedName>
        <fullName evidence="2">Uncharacterized protein</fullName>
    </submittedName>
</protein>
<name>A0A6M1RQF9_9HYPH</name>
<gene>
    <name evidence="2" type="ORF">G6N76_09270</name>
</gene>
<keyword evidence="1" id="KW-0472">Membrane</keyword>
<dbReference type="AlphaFoldDB" id="A0A6M1RQF9"/>
<dbReference type="EMBL" id="JAAKZH010000003">
    <property type="protein sequence ID" value="NGO63864.1"/>
    <property type="molecule type" value="Genomic_DNA"/>
</dbReference>